<keyword evidence="3" id="KW-0812">Transmembrane</keyword>
<dbReference type="PANTHER" id="PTHR22550:SF5">
    <property type="entry name" value="LEUCINE ZIPPER PROTEIN 4"/>
    <property type="match status" value="1"/>
</dbReference>
<evidence type="ECO:0000256" key="2">
    <source>
        <dbReference type="ARBA" id="ARBA00023136"/>
    </source>
</evidence>
<accession>A0A7X0SR58</accession>
<evidence type="ECO:0000256" key="1">
    <source>
        <dbReference type="ARBA" id="ARBA00005278"/>
    </source>
</evidence>
<dbReference type="RefSeq" id="WP_185132305.1">
    <property type="nucleotide sequence ID" value="NZ_JACJVO010000035.1"/>
</dbReference>
<feature type="transmembrane region" description="Helical" evidence="3">
    <location>
        <begin position="391"/>
        <end position="409"/>
    </location>
</feature>
<evidence type="ECO:0000313" key="5">
    <source>
        <dbReference type="Proteomes" id="UP000564644"/>
    </source>
</evidence>
<keyword evidence="5" id="KW-1185">Reference proteome</keyword>
<dbReference type="AlphaFoldDB" id="A0A7X0SR58"/>
<organism evidence="4 5">
    <name type="scientific">Cohnella zeiphila</name>
    <dbReference type="NCBI Taxonomy" id="2761120"/>
    <lineage>
        <taxon>Bacteria</taxon>
        <taxon>Bacillati</taxon>
        <taxon>Bacillota</taxon>
        <taxon>Bacilli</taxon>
        <taxon>Bacillales</taxon>
        <taxon>Paenibacillaceae</taxon>
        <taxon>Cohnella</taxon>
    </lineage>
</organism>
<feature type="transmembrane region" description="Helical" evidence="3">
    <location>
        <begin position="254"/>
        <end position="275"/>
    </location>
</feature>
<dbReference type="InterPro" id="IPR004995">
    <property type="entry name" value="Spore_Ger"/>
</dbReference>
<evidence type="ECO:0000256" key="3">
    <source>
        <dbReference type="SAM" id="Phobius"/>
    </source>
</evidence>
<dbReference type="InterPro" id="IPR050768">
    <property type="entry name" value="UPF0353/GerABKA_families"/>
</dbReference>
<proteinExistence type="inferred from homology"/>
<gene>
    <name evidence="4" type="ORF">H7C18_27315</name>
</gene>
<dbReference type="PIRSF" id="PIRSF005690">
    <property type="entry name" value="GerBA"/>
    <property type="match status" value="1"/>
</dbReference>
<comment type="caution">
    <text evidence="4">The sequence shown here is derived from an EMBL/GenBank/DDBJ whole genome shotgun (WGS) entry which is preliminary data.</text>
</comment>
<name>A0A7X0SR58_9BACL</name>
<reference evidence="4 5" key="1">
    <citation type="submission" date="2020-08" db="EMBL/GenBank/DDBJ databases">
        <title>Cohnella phylogeny.</title>
        <authorList>
            <person name="Dunlap C."/>
        </authorList>
    </citation>
    <scope>NUCLEOTIDE SEQUENCE [LARGE SCALE GENOMIC DNA]</scope>
    <source>
        <strain evidence="4 5">CBP 2801</strain>
    </source>
</reference>
<dbReference type="GO" id="GO:0016020">
    <property type="term" value="C:membrane"/>
    <property type="evidence" value="ECO:0007669"/>
    <property type="project" value="InterPro"/>
</dbReference>
<protein>
    <submittedName>
        <fullName evidence="4">Spore germination protein</fullName>
    </submittedName>
</protein>
<dbReference type="PANTHER" id="PTHR22550">
    <property type="entry name" value="SPORE GERMINATION PROTEIN"/>
    <property type="match status" value="1"/>
</dbReference>
<dbReference type="EMBL" id="JACJVO010000035">
    <property type="protein sequence ID" value="MBB6734642.1"/>
    <property type="molecule type" value="Genomic_DNA"/>
</dbReference>
<dbReference type="Proteomes" id="UP000564644">
    <property type="component" value="Unassembled WGS sequence"/>
</dbReference>
<feature type="transmembrane region" description="Helical" evidence="3">
    <location>
        <begin position="421"/>
        <end position="444"/>
    </location>
</feature>
<feature type="transmembrane region" description="Helical" evidence="3">
    <location>
        <begin position="296"/>
        <end position="315"/>
    </location>
</feature>
<keyword evidence="2 3" id="KW-0472">Membrane</keyword>
<feature type="transmembrane region" description="Helical" evidence="3">
    <location>
        <begin position="365"/>
        <end position="385"/>
    </location>
</feature>
<dbReference type="Pfam" id="PF03323">
    <property type="entry name" value="GerA"/>
    <property type="match status" value="1"/>
</dbReference>
<dbReference type="GO" id="GO:0009847">
    <property type="term" value="P:spore germination"/>
    <property type="evidence" value="ECO:0007669"/>
    <property type="project" value="InterPro"/>
</dbReference>
<keyword evidence="3" id="KW-1133">Transmembrane helix</keyword>
<comment type="similarity">
    <text evidence="1">Belongs to the GerABKA family.</text>
</comment>
<evidence type="ECO:0000313" key="4">
    <source>
        <dbReference type="EMBL" id="MBB6734642.1"/>
    </source>
</evidence>
<sequence length="507" mass="56096">MRRSENNDQAASKLGSRLDDNLTQLRSLYQDCFDVVFHEFRYGKSVRAALVYIAGLSNIDEINRMILQSAGKTEPPEKGSGIDAYRPIVPVSSTHPVSTPNDVVKEVSDGNPVLLVDGETGGLAVALASWDQRSVQEPEAEAVVRGPREGFIETLQVNTAMLRRKLKTPSLKMRTMTIGKFSQTQVVIAYLDGVADPGLLSEMEQRLKRIQIDGILETGYIQEMIEDNPMSPFPLLQTTERPDIAAAHLLEGRIVLLVEGTPLTLIAPVSFFSFLQSAEDYYQSFYFGTAIRWLRYLFTLIALIGPSLYVAIITFHQEMIPTTLLLSMAKSRELIPFPALVEALLMEVTFEALREAGVRLPKQVGAAVSIVGALVIGQAAISAGLVSSPMVMVVAVTGIASFMIPHYTMGIAIRIIRFPMMLLAGFLGFYGLILGTLFLLTHLFSLRSFGVPYMAPVATTEKTGLKDVLVRAPLWNMRIRPHFTGRWNKYRQQPGSSYQVRRRGGPK</sequence>